<comment type="caution">
    <text evidence="4">The sequence shown here is derived from an EMBL/GenBank/DDBJ whole genome shotgun (WGS) entry which is preliminary data.</text>
</comment>
<organism evidence="4 5">
    <name type="scientific">Orchesella dallaii</name>
    <dbReference type="NCBI Taxonomy" id="48710"/>
    <lineage>
        <taxon>Eukaryota</taxon>
        <taxon>Metazoa</taxon>
        <taxon>Ecdysozoa</taxon>
        <taxon>Arthropoda</taxon>
        <taxon>Hexapoda</taxon>
        <taxon>Collembola</taxon>
        <taxon>Entomobryomorpha</taxon>
        <taxon>Entomobryoidea</taxon>
        <taxon>Orchesellidae</taxon>
        <taxon>Orchesellinae</taxon>
        <taxon>Orchesella</taxon>
    </lineage>
</organism>
<evidence type="ECO:0000256" key="1">
    <source>
        <dbReference type="ARBA" id="ARBA00022559"/>
    </source>
</evidence>
<dbReference type="PRINTS" id="PR00457">
    <property type="entry name" value="ANPEROXIDASE"/>
</dbReference>
<sequence length="942" mass="107972">MGDQNLFSSFVVLVIVLVNLVHTVPGPCALLDSDSSQLCISLDEVNQAFRKARLAYEFLDPAHFSPHKSHKHHHHIDKLGIVLVETSRILAKSFDLDYHQIYELLPQLDVELTEIWKFCPAQFKTKKCKVSKYRTLSGHCNNLNHPDWGASFTPFSHVLPPSRPDGLSEPREYGKDHSPLPSARLVSSYIHQDKMIHDHAVTVMLIAWGQIVDHDVTFTAETKDTTSGKDPNCCSDYDYERKPKHHNCFPIRIPHEDPFYSYFNHHCMSFTRSFAGVRSGCRLGPRTAFNTVSSFLDANFLYGSNTELGKKLRSGKYGTLRTLPLFEEYGLKDLLPLKTDDPEEGCIRPNSDIFCFLAGDNRVNEQLVLTTLHTIFVRQHNQFASSLADINPHWDDEKLYQETRRIIIAITQHITYNEFLPMILGRKLLHKFGLSVEEGYWTGYDPYKNPCASEEFITSAFRFGHSLLPNKIERWSTTHHYIDSTKLHEMLRQPFDMFRPGYADSFIMGLVNQLAQVMDEGVTDQVTTLLFKEQGKKFGMDLAAMNIQRGRDHGVPSYAAYREICDLPSIKHWDDLIGIMRNETVYKYKLIYRSPWDIDLWSGGVSEIPTPGSLIGPTFGCIIAKQFQSLRYGDRFWYELPDLPSSFSLDQVNEIKNIKLSRLLCDNGDAIKTIQMYAMVHPDHHINPRVSCHSRVLPKLDLEKWRESSEPHYTGIIKQKGQASVLKQAHLSTDLEILKPPLYDSTFLKPIKTKHEGAYHDETPATGPEDFKDSHPPDSNHHEPKTKDSHSLQKTGNKSASDPFSYDKYVPPFRKMPDDVLNYYTEVVKQPEILSPVPYGDVEFYVNNAVKFPSTPPFDYDISPFAPTVPSPNTGRKPSLLNFVRNRTNFLRNIFRRKRKYRGRPFRHLPNVSPFPKSPFPGMDGVFSPNPGYLVRQNFRVG</sequence>
<dbReference type="PROSITE" id="PS50292">
    <property type="entry name" value="PEROXIDASE_3"/>
    <property type="match status" value="1"/>
</dbReference>
<dbReference type="CDD" id="cd09823">
    <property type="entry name" value="peroxinectin_like"/>
    <property type="match status" value="1"/>
</dbReference>
<dbReference type="EMBL" id="CAXLJM020000007">
    <property type="protein sequence ID" value="CAL8074742.1"/>
    <property type="molecule type" value="Genomic_DNA"/>
</dbReference>
<feature type="compositionally biased region" description="Basic and acidic residues" evidence="2">
    <location>
        <begin position="758"/>
        <end position="791"/>
    </location>
</feature>
<gene>
    <name evidence="4" type="ORF">ODALV1_LOCUS2978</name>
</gene>
<proteinExistence type="predicted"/>
<dbReference type="InterPro" id="IPR010255">
    <property type="entry name" value="Haem_peroxidase_sf"/>
</dbReference>
<dbReference type="InterPro" id="IPR037120">
    <property type="entry name" value="Haem_peroxidase_sf_animal"/>
</dbReference>
<dbReference type="Proteomes" id="UP001642540">
    <property type="component" value="Unassembled WGS sequence"/>
</dbReference>
<dbReference type="Gene3D" id="1.10.640.10">
    <property type="entry name" value="Haem peroxidase domain superfamily, animal type"/>
    <property type="match status" value="1"/>
</dbReference>
<dbReference type="PANTHER" id="PTHR11475:SF106">
    <property type="entry name" value="CURLY SU"/>
    <property type="match status" value="1"/>
</dbReference>
<feature type="chain" id="PRO_5045084955" description="Chorion peroxidase" evidence="3">
    <location>
        <begin position="24"/>
        <end position="942"/>
    </location>
</feature>
<dbReference type="Pfam" id="PF03098">
    <property type="entry name" value="An_peroxidase"/>
    <property type="match status" value="1"/>
</dbReference>
<protein>
    <recommendedName>
        <fullName evidence="6">Chorion peroxidase</fullName>
    </recommendedName>
</protein>
<evidence type="ECO:0008006" key="6">
    <source>
        <dbReference type="Google" id="ProtNLM"/>
    </source>
</evidence>
<reference evidence="4 5" key="1">
    <citation type="submission" date="2024-08" db="EMBL/GenBank/DDBJ databases">
        <authorList>
            <person name="Cucini C."/>
            <person name="Frati F."/>
        </authorList>
    </citation>
    <scope>NUCLEOTIDE SEQUENCE [LARGE SCALE GENOMIC DNA]</scope>
</reference>
<evidence type="ECO:0000313" key="5">
    <source>
        <dbReference type="Proteomes" id="UP001642540"/>
    </source>
</evidence>
<keyword evidence="1" id="KW-0560">Oxidoreductase</keyword>
<evidence type="ECO:0000256" key="2">
    <source>
        <dbReference type="SAM" id="MobiDB-lite"/>
    </source>
</evidence>
<feature type="signal peptide" evidence="3">
    <location>
        <begin position="1"/>
        <end position="23"/>
    </location>
</feature>
<dbReference type="PANTHER" id="PTHR11475">
    <property type="entry name" value="OXIDASE/PEROXIDASE"/>
    <property type="match status" value="1"/>
</dbReference>
<keyword evidence="5" id="KW-1185">Reference proteome</keyword>
<keyword evidence="1" id="KW-0575">Peroxidase</keyword>
<accession>A0ABP1PRP1</accession>
<dbReference type="SUPFAM" id="SSF48113">
    <property type="entry name" value="Heme-dependent peroxidases"/>
    <property type="match status" value="1"/>
</dbReference>
<keyword evidence="3" id="KW-0732">Signal</keyword>
<dbReference type="InterPro" id="IPR019791">
    <property type="entry name" value="Haem_peroxidase_animal"/>
</dbReference>
<evidence type="ECO:0000256" key="3">
    <source>
        <dbReference type="SAM" id="SignalP"/>
    </source>
</evidence>
<feature type="compositionally biased region" description="Polar residues" evidence="2">
    <location>
        <begin position="792"/>
        <end position="802"/>
    </location>
</feature>
<feature type="region of interest" description="Disordered" evidence="2">
    <location>
        <begin position="758"/>
        <end position="803"/>
    </location>
</feature>
<name>A0ABP1PRP1_9HEXA</name>
<evidence type="ECO:0000313" key="4">
    <source>
        <dbReference type="EMBL" id="CAL8074742.1"/>
    </source>
</evidence>